<feature type="region of interest" description="Disordered" evidence="18">
    <location>
        <begin position="266"/>
        <end position="290"/>
    </location>
</feature>
<dbReference type="InterPro" id="IPR013083">
    <property type="entry name" value="Znf_RING/FYVE/PHD"/>
</dbReference>
<dbReference type="SMART" id="SM00184">
    <property type="entry name" value="RING"/>
    <property type="match status" value="1"/>
</dbReference>
<sequence length="368" mass="40378">MGVLKIISFALLLFQAIHAGNDCPSQLCGDNPFVVRFPFLLEGQQLQNCGYPGFDLSCTSQKPQVVVLNLPNSGDFWVRNINYFMQEIQLYDPNGCLPRRLLSLNLSSSPFMAGYSQNFTFLSCPTDSVRTRLAIINCLSNSTVSVLATSSMNLARAMNMCSIINTLPIPVLWPQDDDWLSSNLDEDLLLTWNVPSCGGCEARGGVCGFENSTTDQILCFSNRESVKAGPLVLLIVAIALAAPAATCSIGLIFYLCMESRRPRRESSNRAAQNSTIEAAQPGTSPAAGLDDSSIETYRKIVLGESRRLPGPNGVTCPICLADYHPNDTIRCIPECEHCFHSDCIDEWLRMQNTCPVCRNSPSPNRDNT</sequence>
<dbReference type="PANTHER" id="PTHR46279:SF2">
    <property type="entry name" value="RING-H2 FINGER PROTEIN ATL21A-RELATED"/>
    <property type="match status" value="1"/>
</dbReference>
<dbReference type="GO" id="GO:0016020">
    <property type="term" value="C:membrane"/>
    <property type="evidence" value="ECO:0007669"/>
    <property type="project" value="UniProtKB-SubCell"/>
</dbReference>
<keyword evidence="23" id="KW-1185">Reference proteome</keyword>
<evidence type="ECO:0000256" key="3">
    <source>
        <dbReference type="ARBA" id="ARBA00004906"/>
    </source>
</evidence>
<name>A0AAE2CDV2_9LAMI</name>
<dbReference type="GO" id="GO:0030247">
    <property type="term" value="F:polysaccharide binding"/>
    <property type="evidence" value="ECO:0007669"/>
    <property type="project" value="InterPro"/>
</dbReference>
<feature type="signal peptide" evidence="20">
    <location>
        <begin position="1"/>
        <end position="19"/>
    </location>
</feature>
<evidence type="ECO:0000256" key="15">
    <source>
        <dbReference type="ARBA" id="ARBA00047899"/>
    </source>
</evidence>
<gene>
    <name evidence="22" type="ORF">Salat_2264700</name>
</gene>
<dbReference type="PROSITE" id="PS50089">
    <property type="entry name" value="ZF_RING_2"/>
    <property type="match status" value="1"/>
</dbReference>
<evidence type="ECO:0000256" key="19">
    <source>
        <dbReference type="SAM" id="Phobius"/>
    </source>
</evidence>
<keyword evidence="13" id="KW-0325">Glycoprotein</keyword>
<evidence type="ECO:0000256" key="12">
    <source>
        <dbReference type="ARBA" id="ARBA00023136"/>
    </source>
</evidence>
<evidence type="ECO:0000256" key="11">
    <source>
        <dbReference type="ARBA" id="ARBA00022989"/>
    </source>
</evidence>
<dbReference type="CDD" id="cd16461">
    <property type="entry name" value="RING-H2_EL5-like"/>
    <property type="match status" value="1"/>
</dbReference>
<feature type="transmembrane region" description="Helical" evidence="19">
    <location>
        <begin position="231"/>
        <end position="256"/>
    </location>
</feature>
<comment type="catalytic activity">
    <reaction evidence="16">
        <text>L-seryl-[protein] + ATP = O-phospho-L-seryl-[protein] + ADP + H(+)</text>
        <dbReference type="Rhea" id="RHEA:17989"/>
        <dbReference type="Rhea" id="RHEA-COMP:9863"/>
        <dbReference type="Rhea" id="RHEA-COMP:11604"/>
        <dbReference type="ChEBI" id="CHEBI:15378"/>
        <dbReference type="ChEBI" id="CHEBI:29999"/>
        <dbReference type="ChEBI" id="CHEBI:30616"/>
        <dbReference type="ChEBI" id="CHEBI:83421"/>
        <dbReference type="ChEBI" id="CHEBI:456216"/>
        <dbReference type="EC" id="2.7.11.1"/>
    </reaction>
</comment>
<dbReference type="Pfam" id="PF14380">
    <property type="entry name" value="WAK_assoc"/>
    <property type="match status" value="1"/>
</dbReference>
<dbReference type="GO" id="GO:0004674">
    <property type="term" value="F:protein serine/threonine kinase activity"/>
    <property type="evidence" value="ECO:0007669"/>
    <property type="project" value="UniProtKB-EC"/>
</dbReference>
<protein>
    <submittedName>
        <fullName evidence="22">RING-H2 finger protein ATL21A</fullName>
    </submittedName>
</protein>
<comment type="catalytic activity">
    <reaction evidence="1">
        <text>S-ubiquitinyl-[E2 ubiquitin-conjugating enzyme]-L-cysteine + [acceptor protein]-L-lysine = [E2 ubiquitin-conjugating enzyme]-L-cysteine + N(6)-ubiquitinyl-[acceptor protein]-L-lysine.</text>
        <dbReference type="EC" id="2.3.2.27"/>
    </reaction>
</comment>
<evidence type="ECO:0000256" key="10">
    <source>
        <dbReference type="ARBA" id="ARBA00022833"/>
    </source>
</evidence>
<keyword evidence="4" id="KW-0808">Transferase</keyword>
<dbReference type="InterPro" id="IPR025287">
    <property type="entry name" value="WAK_GUB"/>
</dbReference>
<keyword evidence="7 20" id="KW-0732">Signal</keyword>
<dbReference type="Pfam" id="PF13947">
    <property type="entry name" value="GUB_WAK_bind"/>
    <property type="match status" value="1"/>
</dbReference>
<evidence type="ECO:0000256" key="20">
    <source>
        <dbReference type="SAM" id="SignalP"/>
    </source>
</evidence>
<evidence type="ECO:0000256" key="5">
    <source>
        <dbReference type="ARBA" id="ARBA00022692"/>
    </source>
</evidence>
<comment type="subcellular location">
    <subcellularLocation>
        <location evidence="2">Membrane</location>
        <topology evidence="2">Single-pass membrane protein</topology>
    </subcellularLocation>
</comment>
<keyword evidence="11 19" id="KW-1133">Transmembrane helix</keyword>
<organism evidence="22 23">
    <name type="scientific">Sesamum alatum</name>
    <dbReference type="NCBI Taxonomy" id="300844"/>
    <lineage>
        <taxon>Eukaryota</taxon>
        <taxon>Viridiplantae</taxon>
        <taxon>Streptophyta</taxon>
        <taxon>Embryophyta</taxon>
        <taxon>Tracheophyta</taxon>
        <taxon>Spermatophyta</taxon>
        <taxon>Magnoliopsida</taxon>
        <taxon>eudicotyledons</taxon>
        <taxon>Gunneridae</taxon>
        <taxon>Pentapetalae</taxon>
        <taxon>asterids</taxon>
        <taxon>lamiids</taxon>
        <taxon>Lamiales</taxon>
        <taxon>Pedaliaceae</taxon>
        <taxon>Sesamum</taxon>
    </lineage>
</organism>
<dbReference type="Gene3D" id="3.30.40.10">
    <property type="entry name" value="Zinc/RING finger domain, C3HC4 (zinc finger)"/>
    <property type="match status" value="1"/>
</dbReference>
<keyword evidence="10" id="KW-0862">Zinc</keyword>
<dbReference type="GO" id="GO:0008270">
    <property type="term" value="F:zinc ion binding"/>
    <property type="evidence" value="ECO:0007669"/>
    <property type="project" value="UniProtKB-KW"/>
</dbReference>
<reference evidence="22" key="1">
    <citation type="submission" date="2020-06" db="EMBL/GenBank/DDBJ databases">
        <authorList>
            <person name="Li T."/>
            <person name="Hu X."/>
            <person name="Zhang T."/>
            <person name="Song X."/>
            <person name="Zhang H."/>
            <person name="Dai N."/>
            <person name="Sheng W."/>
            <person name="Hou X."/>
            <person name="Wei L."/>
        </authorList>
    </citation>
    <scope>NUCLEOTIDE SEQUENCE</scope>
    <source>
        <strain evidence="22">3651</strain>
        <tissue evidence="22">Leaf</tissue>
    </source>
</reference>
<dbReference type="AlphaFoldDB" id="A0AAE2CDV2"/>
<evidence type="ECO:0000256" key="7">
    <source>
        <dbReference type="ARBA" id="ARBA00022729"/>
    </source>
</evidence>
<comment type="similarity">
    <text evidence="14">Belongs to the RING-type zinc finger family. ATL subfamily.</text>
</comment>
<dbReference type="InterPro" id="IPR032872">
    <property type="entry name" value="WAK_assoc_C"/>
</dbReference>
<evidence type="ECO:0000256" key="2">
    <source>
        <dbReference type="ARBA" id="ARBA00004167"/>
    </source>
</evidence>
<accession>A0AAE2CDV2</accession>
<feature type="chain" id="PRO_5042065151" evidence="20">
    <location>
        <begin position="20"/>
        <end position="368"/>
    </location>
</feature>
<evidence type="ECO:0000256" key="16">
    <source>
        <dbReference type="ARBA" id="ARBA00048679"/>
    </source>
</evidence>
<keyword evidence="9" id="KW-0833">Ubl conjugation pathway</keyword>
<dbReference type="InterPro" id="IPR046948">
    <property type="entry name" value="ATL20-22-like"/>
</dbReference>
<feature type="domain" description="RING-type" evidence="21">
    <location>
        <begin position="316"/>
        <end position="358"/>
    </location>
</feature>
<keyword evidence="5 19" id="KW-0812">Transmembrane</keyword>
<evidence type="ECO:0000256" key="9">
    <source>
        <dbReference type="ARBA" id="ARBA00022786"/>
    </source>
</evidence>
<feature type="compositionally biased region" description="Polar residues" evidence="18">
    <location>
        <begin position="270"/>
        <end position="283"/>
    </location>
</feature>
<evidence type="ECO:0000259" key="21">
    <source>
        <dbReference type="PROSITE" id="PS50089"/>
    </source>
</evidence>
<dbReference type="InterPro" id="IPR001841">
    <property type="entry name" value="Znf_RING"/>
</dbReference>
<evidence type="ECO:0000256" key="17">
    <source>
        <dbReference type="PROSITE-ProRule" id="PRU00175"/>
    </source>
</evidence>
<evidence type="ECO:0000256" key="1">
    <source>
        <dbReference type="ARBA" id="ARBA00000900"/>
    </source>
</evidence>
<evidence type="ECO:0000256" key="14">
    <source>
        <dbReference type="ARBA" id="ARBA00024209"/>
    </source>
</evidence>
<evidence type="ECO:0000256" key="6">
    <source>
        <dbReference type="ARBA" id="ARBA00022723"/>
    </source>
</evidence>
<comment type="catalytic activity">
    <reaction evidence="15">
        <text>L-threonyl-[protein] + ATP = O-phospho-L-threonyl-[protein] + ADP + H(+)</text>
        <dbReference type="Rhea" id="RHEA:46608"/>
        <dbReference type="Rhea" id="RHEA-COMP:11060"/>
        <dbReference type="Rhea" id="RHEA-COMP:11605"/>
        <dbReference type="ChEBI" id="CHEBI:15378"/>
        <dbReference type="ChEBI" id="CHEBI:30013"/>
        <dbReference type="ChEBI" id="CHEBI:30616"/>
        <dbReference type="ChEBI" id="CHEBI:61977"/>
        <dbReference type="ChEBI" id="CHEBI:456216"/>
        <dbReference type="EC" id="2.7.11.1"/>
    </reaction>
</comment>
<evidence type="ECO:0000313" key="22">
    <source>
        <dbReference type="EMBL" id="KAK4418519.1"/>
    </source>
</evidence>
<comment type="caution">
    <text evidence="22">The sequence shown here is derived from an EMBL/GenBank/DDBJ whole genome shotgun (WGS) entry which is preliminary data.</text>
</comment>
<comment type="pathway">
    <text evidence="3">Protein modification; protein ubiquitination.</text>
</comment>
<reference evidence="22" key="2">
    <citation type="journal article" date="2024" name="Plant">
        <title>Genomic evolution and insights into agronomic trait innovations of Sesamum species.</title>
        <authorList>
            <person name="Miao H."/>
            <person name="Wang L."/>
            <person name="Qu L."/>
            <person name="Liu H."/>
            <person name="Sun Y."/>
            <person name="Le M."/>
            <person name="Wang Q."/>
            <person name="Wei S."/>
            <person name="Zheng Y."/>
            <person name="Lin W."/>
            <person name="Duan Y."/>
            <person name="Cao H."/>
            <person name="Xiong S."/>
            <person name="Wang X."/>
            <person name="Wei L."/>
            <person name="Li C."/>
            <person name="Ma Q."/>
            <person name="Ju M."/>
            <person name="Zhao R."/>
            <person name="Li G."/>
            <person name="Mu C."/>
            <person name="Tian Q."/>
            <person name="Mei H."/>
            <person name="Zhang T."/>
            <person name="Gao T."/>
            <person name="Zhang H."/>
        </authorList>
    </citation>
    <scope>NUCLEOTIDE SEQUENCE</scope>
    <source>
        <strain evidence="22">3651</strain>
    </source>
</reference>
<keyword evidence="8 17" id="KW-0863">Zinc-finger</keyword>
<proteinExistence type="inferred from homology"/>
<dbReference type="Pfam" id="PF13639">
    <property type="entry name" value="zf-RING_2"/>
    <property type="match status" value="1"/>
</dbReference>
<dbReference type="SUPFAM" id="SSF57850">
    <property type="entry name" value="RING/U-box"/>
    <property type="match status" value="1"/>
</dbReference>
<evidence type="ECO:0000256" key="18">
    <source>
        <dbReference type="SAM" id="MobiDB-lite"/>
    </source>
</evidence>
<evidence type="ECO:0000256" key="13">
    <source>
        <dbReference type="ARBA" id="ARBA00023180"/>
    </source>
</evidence>
<evidence type="ECO:0000256" key="8">
    <source>
        <dbReference type="ARBA" id="ARBA00022771"/>
    </source>
</evidence>
<dbReference type="PANTHER" id="PTHR46279">
    <property type="entry name" value="RING/U-BOX SUPERFAMILY PROTEIN"/>
    <property type="match status" value="1"/>
</dbReference>
<keyword evidence="12 19" id="KW-0472">Membrane</keyword>
<dbReference type="GO" id="GO:0061630">
    <property type="term" value="F:ubiquitin protein ligase activity"/>
    <property type="evidence" value="ECO:0007669"/>
    <property type="project" value="UniProtKB-EC"/>
</dbReference>
<dbReference type="EMBL" id="JACGWO010000009">
    <property type="protein sequence ID" value="KAK4418519.1"/>
    <property type="molecule type" value="Genomic_DNA"/>
</dbReference>
<evidence type="ECO:0000256" key="4">
    <source>
        <dbReference type="ARBA" id="ARBA00022679"/>
    </source>
</evidence>
<keyword evidence="6" id="KW-0479">Metal-binding</keyword>
<dbReference type="Proteomes" id="UP001293254">
    <property type="component" value="Unassembled WGS sequence"/>
</dbReference>
<evidence type="ECO:0000313" key="23">
    <source>
        <dbReference type="Proteomes" id="UP001293254"/>
    </source>
</evidence>